<evidence type="ECO:0000313" key="2">
    <source>
        <dbReference type="EMBL" id="KAJ4830966.1"/>
    </source>
</evidence>
<reference evidence="2" key="2">
    <citation type="journal article" date="2023" name="Plants (Basel)">
        <title>Annotation of the Turnera subulata (Passifloraceae) Draft Genome Reveals the S-Locus Evolved after the Divergence of Turneroideae from Passifloroideae in a Stepwise Manner.</title>
        <authorList>
            <person name="Henning P.M."/>
            <person name="Roalson E.H."/>
            <person name="Mir W."/>
            <person name="McCubbin A.G."/>
            <person name="Shore J.S."/>
        </authorList>
    </citation>
    <scope>NUCLEOTIDE SEQUENCE</scope>
    <source>
        <strain evidence="2">F60SS</strain>
    </source>
</reference>
<dbReference type="OrthoDB" id="642536at2759"/>
<accession>A0A9Q0FGC8</accession>
<organism evidence="2 3">
    <name type="scientific">Turnera subulata</name>
    <dbReference type="NCBI Taxonomy" id="218843"/>
    <lineage>
        <taxon>Eukaryota</taxon>
        <taxon>Viridiplantae</taxon>
        <taxon>Streptophyta</taxon>
        <taxon>Embryophyta</taxon>
        <taxon>Tracheophyta</taxon>
        <taxon>Spermatophyta</taxon>
        <taxon>Magnoliopsida</taxon>
        <taxon>eudicotyledons</taxon>
        <taxon>Gunneridae</taxon>
        <taxon>Pentapetalae</taxon>
        <taxon>rosids</taxon>
        <taxon>fabids</taxon>
        <taxon>Malpighiales</taxon>
        <taxon>Passifloraceae</taxon>
        <taxon>Turnera</taxon>
    </lineage>
</organism>
<name>A0A9Q0FGC8_9ROSI</name>
<evidence type="ECO:0000259" key="1">
    <source>
        <dbReference type="Pfam" id="PF03478"/>
    </source>
</evidence>
<dbReference type="PANTHER" id="PTHR44259">
    <property type="entry name" value="OS07G0183000 PROTEIN-RELATED"/>
    <property type="match status" value="1"/>
</dbReference>
<dbReference type="Pfam" id="PF03478">
    <property type="entry name" value="Beta-prop_KIB1-4"/>
    <property type="match status" value="1"/>
</dbReference>
<dbReference type="EMBL" id="JAKUCV010005481">
    <property type="protein sequence ID" value="KAJ4830966.1"/>
    <property type="molecule type" value="Genomic_DNA"/>
</dbReference>
<dbReference type="AlphaFoldDB" id="A0A9Q0FGC8"/>
<reference evidence="2" key="1">
    <citation type="submission" date="2022-02" db="EMBL/GenBank/DDBJ databases">
        <authorList>
            <person name="Henning P.M."/>
            <person name="McCubbin A.G."/>
            <person name="Shore J.S."/>
        </authorList>
    </citation>
    <scope>NUCLEOTIDE SEQUENCE</scope>
    <source>
        <strain evidence="2">F60SS</strain>
        <tissue evidence="2">Leaves</tissue>
    </source>
</reference>
<keyword evidence="3" id="KW-1185">Reference proteome</keyword>
<sequence length="313" mass="35451">IAIPFLPHEIYNNKKPKNCEPINDDRSTKEVQKICGATTAWVIMVDVESTSITLVNTFGSREVQIKLPQISSSLGEGGGQQNTTEYVVHKAVMCWLLDEEDSSIKHVVMVIYGEAKQLAYCKEGDETWTSLEEYGSGFDDIICHEEEFYAVDGYGKVLRLQLINSTSNASSPASMVQLEPEWSVWEQKVYFVSVGAKLCLVVRDFETEPGQDWKTSFIRICMLDFEQEKGLGVGDIGNWTILLGRHCTVAVPGTCWPGMRSNCAYFKDEPSYDEIYKVGHIRAFSFAESRVQEIEYSSHIWKNIWEELLLPVD</sequence>
<dbReference type="InterPro" id="IPR005174">
    <property type="entry name" value="KIB1-4_b-propeller"/>
</dbReference>
<comment type="caution">
    <text evidence="2">The sequence shown here is derived from an EMBL/GenBank/DDBJ whole genome shotgun (WGS) entry which is preliminary data.</text>
</comment>
<dbReference type="Proteomes" id="UP001141552">
    <property type="component" value="Unassembled WGS sequence"/>
</dbReference>
<feature type="domain" description="KIB1-4 beta-propeller" evidence="1">
    <location>
        <begin position="31"/>
        <end position="272"/>
    </location>
</feature>
<proteinExistence type="predicted"/>
<protein>
    <recommendedName>
        <fullName evidence="1">KIB1-4 beta-propeller domain-containing protein</fullName>
    </recommendedName>
</protein>
<feature type="non-terminal residue" evidence="2">
    <location>
        <position position="1"/>
    </location>
</feature>
<dbReference type="InterPro" id="IPR050942">
    <property type="entry name" value="F-box_BR-signaling"/>
</dbReference>
<gene>
    <name evidence="2" type="ORF">Tsubulata_049610</name>
</gene>
<evidence type="ECO:0000313" key="3">
    <source>
        <dbReference type="Proteomes" id="UP001141552"/>
    </source>
</evidence>
<dbReference type="PANTHER" id="PTHR44259:SF114">
    <property type="entry name" value="OS06G0707300 PROTEIN"/>
    <property type="match status" value="1"/>
</dbReference>